<name>A0A4Q7NM95_9BURK</name>
<dbReference type="Pfam" id="PF02653">
    <property type="entry name" value="BPD_transp_2"/>
    <property type="match status" value="1"/>
</dbReference>
<keyword evidence="3 6" id="KW-0812">Transmembrane</keyword>
<feature type="transmembrane region" description="Helical" evidence="6">
    <location>
        <begin position="282"/>
        <end position="304"/>
    </location>
</feature>
<dbReference type="GO" id="GO:0005886">
    <property type="term" value="C:plasma membrane"/>
    <property type="evidence" value="ECO:0007669"/>
    <property type="project" value="UniProtKB-SubCell"/>
</dbReference>
<dbReference type="RefSeq" id="WP_130356843.1">
    <property type="nucleotide sequence ID" value="NZ_SGXC01000001.1"/>
</dbReference>
<dbReference type="PANTHER" id="PTHR30482:SF10">
    <property type="entry name" value="HIGH-AFFINITY BRANCHED-CHAIN AMINO ACID TRANSPORT PROTEIN BRAE"/>
    <property type="match status" value="1"/>
</dbReference>
<evidence type="ECO:0000256" key="2">
    <source>
        <dbReference type="ARBA" id="ARBA00022475"/>
    </source>
</evidence>
<keyword evidence="5 6" id="KW-0472">Membrane</keyword>
<dbReference type="CDD" id="cd06581">
    <property type="entry name" value="TM_PBP1_LivM_like"/>
    <property type="match status" value="1"/>
</dbReference>
<feature type="transmembrane region" description="Helical" evidence="6">
    <location>
        <begin position="158"/>
        <end position="175"/>
    </location>
</feature>
<feature type="transmembrane region" description="Helical" evidence="6">
    <location>
        <begin position="239"/>
        <end position="270"/>
    </location>
</feature>
<gene>
    <name evidence="7" type="ORF">EV675_1700</name>
</gene>
<feature type="transmembrane region" description="Helical" evidence="6">
    <location>
        <begin position="109"/>
        <end position="125"/>
    </location>
</feature>
<dbReference type="GO" id="GO:0015658">
    <property type="term" value="F:branched-chain amino acid transmembrane transporter activity"/>
    <property type="evidence" value="ECO:0007669"/>
    <property type="project" value="InterPro"/>
</dbReference>
<dbReference type="PANTHER" id="PTHR30482">
    <property type="entry name" value="HIGH-AFFINITY BRANCHED-CHAIN AMINO ACID TRANSPORT SYSTEM PERMEASE"/>
    <property type="match status" value="1"/>
</dbReference>
<evidence type="ECO:0000256" key="3">
    <source>
        <dbReference type="ARBA" id="ARBA00022692"/>
    </source>
</evidence>
<keyword evidence="2" id="KW-1003">Cell membrane</keyword>
<feature type="transmembrane region" description="Helical" evidence="6">
    <location>
        <begin position="59"/>
        <end position="78"/>
    </location>
</feature>
<evidence type="ECO:0000256" key="4">
    <source>
        <dbReference type="ARBA" id="ARBA00022989"/>
    </source>
</evidence>
<evidence type="ECO:0000256" key="1">
    <source>
        <dbReference type="ARBA" id="ARBA00004651"/>
    </source>
</evidence>
<accession>A0A4Q7NM95</accession>
<feature type="transmembrane region" description="Helical" evidence="6">
    <location>
        <begin position="34"/>
        <end position="52"/>
    </location>
</feature>
<evidence type="ECO:0000256" key="6">
    <source>
        <dbReference type="SAM" id="Phobius"/>
    </source>
</evidence>
<dbReference type="InterPro" id="IPR001851">
    <property type="entry name" value="ABC_transp_permease"/>
</dbReference>
<dbReference type="InterPro" id="IPR043428">
    <property type="entry name" value="LivM-like"/>
</dbReference>
<comment type="caution">
    <text evidence="7">The sequence shown here is derived from an EMBL/GenBank/DDBJ whole genome shotgun (WGS) entry which is preliminary data.</text>
</comment>
<feature type="transmembrane region" description="Helical" evidence="6">
    <location>
        <begin position="206"/>
        <end position="227"/>
    </location>
</feature>
<reference evidence="7 8" key="1">
    <citation type="submission" date="2019-02" db="EMBL/GenBank/DDBJ databases">
        <title>Genomic Encyclopedia of Type Strains, Phase IV (KMG-IV): sequencing the most valuable type-strain genomes for metagenomic binning, comparative biology and taxonomic classification.</title>
        <authorList>
            <person name="Goeker M."/>
        </authorList>
    </citation>
    <scope>NUCLEOTIDE SEQUENCE [LARGE SCALE GENOMIC DNA]</scope>
    <source>
        <strain evidence="7 8">K24</strain>
    </source>
</reference>
<protein>
    <submittedName>
        <fullName evidence="7">Amino acid/amide ABC transporter membrane protein 2 (HAAT family)</fullName>
    </submittedName>
</protein>
<dbReference type="Proteomes" id="UP000292445">
    <property type="component" value="Unassembled WGS sequence"/>
</dbReference>
<evidence type="ECO:0000313" key="7">
    <source>
        <dbReference type="EMBL" id="RZS85670.1"/>
    </source>
</evidence>
<proteinExistence type="predicted"/>
<dbReference type="AlphaFoldDB" id="A0A4Q7NM95"/>
<sequence length="357" mass="38451">MQFERNAILVALLVAGLLPLVVHDQYLLHVAIMVLFYAVLATSLNLVVGYVGEFSLGHTAFLGTGAYAAALLSTQLGWPMWATIPAAGVLAAAMGLLIGSITLRLQGPFFVIVTLSFAEVLRLVADNWVAFTNGPMGIAGVPQPAWLAQAGNLATRQFFFYLAWGVLAASLYLAYRFVYSNAGRAAVAVRENRYVAQSIGIRPFRYAMLAFVLGAFLAGMAGGFYAHYISFVGPEVFRFAFMVSMIIMVLVGGKGTLVGPLIGALLVTFLEEYLREAKELRLSLFGLAVMAIVLFLPRGLMGFLTTRREMRTPPYALSRAPQGAAPADWRSQIRCALGRGGAILSGVSGAWRLGKPK</sequence>
<organism evidence="7 8">
    <name type="scientific">Pigmentiphaga kullae</name>
    <dbReference type="NCBI Taxonomy" id="151784"/>
    <lineage>
        <taxon>Bacteria</taxon>
        <taxon>Pseudomonadati</taxon>
        <taxon>Pseudomonadota</taxon>
        <taxon>Betaproteobacteria</taxon>
        <taxon>Burkholderiales</taxon>
        <taxon>Alcaligenaceae</taxon>
        <taxon>Pigmentiphaga</taxon>
    </lineage>
</organism>
<dbReference type="EMBL" id="SGXC01000001">
    <property type="protein sequence ID" value="RZS85670.1"/>
    <property type="molecule type" value="Genomic_DNA"/>
</dbReference>
<evidence type="ECO:0000313" key="8">
    <source>
        <dbReference type="Proteomes" id="UP000292445"/>
    </source>
</evidence>
<keyword evidence="4 6" id="KW-1133">Transmembrane helix</keyword>
<feature type="transmembrane region" description="Helical" evidence="6">
    <location>
        <begin position="84"/>
        <end position="102"/>
    </location>
</feature>
<evidence type="ECO:0000256" key="5">
    <source>
        <dbReference type="ARBA" id="ARBA00023136"/>
    </source>
</evidence>
<dbReference type="OrthoDB" id="9814461at2"/>
<comment type="subcellular location">
    <subcellularLocation>
        <location evidence="1">Cell membrane</location>
        <topology evidence="1">Multi-pass membrane protein</topology>
    </subcellularLocation>
</comment>
<keyword evidence="8" id="KW-1185">Reference proteome</keyword>